<dbReference type="GO" id="GO:0016747">
    <property type="term" value="F:acyltransferase activity, transferring groups other than amino-acyl groups"/>
    <property type="evidence" value="ECO:0007669"/>
    <property type="project" value="InterPro"/>
</dbReference>
<feature type="domain" description="N-acetyltransferase" evidence="1">
    <location>
        <begin position="9"/>
        <end position="165"/>
    </location>
</feature>
<keyword evidence="3" id="KW-1185">Reference proteome</keyword>
<dbReference type="Pfam" id="PF13302">
    <property type="entry name" value="Acetyltransf_3"/>
    <property type="match status" value="1"/>
</dbReference>
<reference evidence="2 3" key="1">
    <citation type="submission" date="2018-04" db="EMBL/GenBank/DDBJ databases">
        <title>Genomic Encyclopedia of Archaeal and Bacterial Type Strains, Phase II (KMG-II): from individual species to whole genera.</title>
        <authorList>
            <person name="Goeker M."/>
        </authorList>
    </citation>
    <scope>NUCLEOTIDE SEQUENCE [LARGE SCALE GENOMIC DNA]</scope>
    <source>
        <strain evidence="2 3">DSM 29955</strain>
    </source>
</reference>
<dbReference type="InterPro" id="IPR016181">
    <property type="entry name" value="Acyl_CoA_acyltransferase"/>
</dbReference>
<sequence>MVVLTTPRLQLRGPVPRDLDAMFATYSDPGAMKYWSTEPHATADITQELLDRRIAAWQVAPLNFQITMGDQYIGNAGNFRHDEIGFMLHPDYWRQGILTEAMGAIIPYLFANTDHARLTADADPENHASCGLLRSLGFAETHRARNTFCINGVWSDSVYFALPRPATLR</sequence>
<proteinExistence type="predicted"/>
<dbReference type="PANTHER" id="PTHR43792:SF1">
    <property type="entry name" value="N-ACETYLTRANSFERASE DOMAIN-CONTAINING PROTEIN"/>
    <property type="match status" value="1"/>
</dbReference>
<dbReference type="RefSeq" id="WP_108384930.1">
    <property type="nucleotide sequence ID" value="NZ_QBUD01000001.1"/>
</dbReference>
<dbReference type="Gene3D" id="3.40.630.30">
    <property type="match status" value="1"/>
</dbReference>
<dbReference type="SUPFAM" id="SSF55729">
    <property type="entry name" value="Acyl-CoA N-acyltransferases (Nat)"/>
    <property type="match status" value="1"/>
</dbReference>
<gene>
    <name evidence="2" type="ORF">C8N45_101885</name>
</gene>
<dbReference type="EMBL" id="QBUD01000001">
    <property type="protein sequence ID" value="PUB19289.1"/>
    <property type="molecule type" value="Genomic_DNA"/>
</dbReference>
<dbReference type="OrthoDB" id="9804153at2"/>
<dbReference type="PANTHER" id="PTHR43792">
    <property type="entry name" value="GNAT FAMILY, PUTATIVE (AFU_ORTHOLOGUE AFUA_3G00765)-RELATED-RELATED"/>
    <property type="match status" value="1"/>
</dbReference>
<dbReference type="PROSITE" id="PS51186">
    <property type="entry name" value="GNAT"/>
    <property type="match status" value="1"/>
</dbReference>
<dbReference type="AlphaFoldDB" id="A0A2T6KRV5"/>
<dbReference type="InterPro" id="IPR000182">
    <property type="entry name" value="GNAT_dom"/>
</dbReference>
<evidence type="ECO:0000313" key="2">
    <source>
        <dbReference type="EMBL" id="PUB19289.1"/>
    </source>
</evidence>
<name>A0A2T6KRV5_9RHOB</name>
<dbReference type="InterPro" id="IPR051531">
    <property type="entry name" value="N-acetyltransferase"/>
</dbReference>
<comment type="caution">
    <text evidence="2">The sequence shown here is derived from an EMBL/GenBank/DDBJ whole genome shotgun (WGS) entry which is preliminary data.</text>
</comment>
<protein>
    <submittedName>
        <fullName evidence="2">Ribosomal-protein-alanine N-acetyltransferase</fullName>
    </submittedName>
</protein>
<organism evidence="2 3">
    <name type="scientific">Yoonia sediminilitoris</name>
    <dbReference type="NCBI Taxonomy" id="1286148"/>
    <lineage>
        <taxon>Bacteria</taxon>
        <taxon>Pseudomonadati</taxon>
        <taxon>Pseudomonadota</taxon>
        <taxon>Alphaproteobacteria</taxon>
        <taxon>Rhodobacterales</taxon>
        <taxon>Paracoccaceae</taxon>
        <taxon>Yoonia</taxon>
    </lineage>
</organism>
<evidence type="ECO:0000313" key="3">
    <source>
        <dbReference type="Proteomes" id="UP000244523"/>
    </source>
</evidence>
<keyword evidence="2" id="KW-0808">Transferase</keyword>
<evidence type="ECO:0000259" key="1">
    <source>
        <dbReference type="PROSITE" id="PS51186"/>
    </source>
</evidence>
<accession>A0A2T6KRV5</accession>
<dbReference type="Proteomes" id="UP000244523">
    <property type="component" value="Unassembled WGS sequence"/>
</dbReference>